<dbReference type="PROSITE" id="PS51782">
    <property type="entry name" value="LYSM"/>
    <property type="match status" value="2"/>
</dbReference>
<feature type="region of interest" description="Disordered" evidence="1">
    <location>
        <begin position="685"/>
        <end position="732"/>
    </location>
</feature>
<feature type="compositionally biased region" description="Low complexity" evidence="1">
    <location>
        <begin position="462"/>
        <end position="475"/>
    </location>
</feature>
<dbReference type="RefSeq" id="WP_377569030.1">
    <property type="nucleotide sequence ID" value="NZ_JBHTJZ010000073.1"/>
</dbReference>
<keyword evidence="4" id="KW-1185">Reference proteome</keyword>
<evidence type="ECO:0000313" key="4">
    <source>
        <dbReference type="Proteomes" id="UP001596989"/>
    </source>
</evidence>
<dbReference type="InterPro" id="IPR018392">
    <property type="entry name" value="LysM"/>
</dbReference>
<feature type="compositionally biased region" description="Basic residues" evidence="1">
    <location>
        <begin position="698"/>
        <end position="710"/>
    </location>
</feature>
<evidence type="ECO:0000259" key="2">
    <source>
        <dbReference type="PROSITE" id="PS51782"/>
    </source>
</evidence>
<organism evidence="3 4">
    <name type="scientific">Paenibacillus chungangensis</name>
    <dbReference type="NCBI Taxonomy" id="696535"/>
    <lineage>
        <taxon>Bacteria</taxon>
        <taxon>Bacillati</taxon>
        <taxon>Bacillota</taxon>
        <taxon>Bacilli</taxon>
        <taxon>Bacillales</taxon>
        <taxon>Paenibacillaceae</taxon>
        <taxon>Paenibacillus</taxon>
    </lineage>
</organism>
<dbReference type="PANTHER" id="PTHR43907:SF3">
    <property type="entry name" value="DYNEIN HEAVY CHAIN"/>
    <property type="match status" value="1"/>
</dbReference>
<dbReference type="Gene3D" id="3.10.350.10">
    <property type="entry name" value="LysM domain"/>
    <property type="match status" value="2"/>
</dbReference>
<dbReference type="SMART" id="SM00257">
    <property type="entry name" value="LysM"/>
    <property type="match status" value="2"/>
</dbReference>
<feature type="region of interest" description="Disordered" evidence="1">
    <location>
        <begin position="158"/>
        <end position="182"/>
    </location>
</feature>
<reference evidence="4" key="1">
    <citation type="journal article" date="2019" name="Int. J. Syst. Evol. Microbiol.">
        <title>The Global Catalogue of Microorganisms (GCM) 10K type strain sequencing project: providing services to taxonomists for standard genome sequencing and annotation.</title>
        <authorList>
            <consortium name="The Broad Institute Genomics Platform"/>
            <consortium name="The Broad Institute Genome Sequencing Center for Infectious Disease"/>
            <person name="Wu L."/>
            <person name="Ma J."/>
        </authorList>
    </citation>
    <scope>NUCLEOTIDE SEQUENCE [LARGE SCALE GENOMIC DNA]</scope>
    <source>
        <strain evidence="4">CCUG 59129</strain>
    </source>
</reference>
<feature type="compositionally biased region" description="Polar residues" evidence="1">
    <location>
        <begin position="395"/>
        <end position="436"/>
    </location>
</feature>
<evidence type="ECO:0000256" key="1">
    <source>
        <dbReference type="SAM" id="MobiDB-lite"/>
    </source>
</evidence>
<sequence length="732" mass="77589">MKQGDTLYFIGKKYNVSLEEILHLNPGISNPDALEVGMKIKVPSSHPGNSGGMSEMDIMHQHIVKQGDTLWKLSKAWGVPLATMIHANPHLKNPNVLLTGEVINIPKANAQVPATTGQYGTQSTSPKSSFMQGVQGFVGKMSTAPVVGKTLTGLAAGKKNTAPIPNKKPTGPIVSPVPPAKPEAKIEPEAKKVEPLATKKEPEAKKVEPLATKKEPEAKKVEPLATKKEPEAKKVEPLAMKKESEAKKVEPLATKKEPEAKVEPLTSKVMPQSSKMEPLSNMGPSGVNVQPLSNMGPSGVNVQPLSNMGPSGVNVQPLSNMGPSGVNVQPLSNMGPSGGNMQPLSNMGPSGVNVQPLSNMGPSGVNVQPLSNMGPSGVNVQPLSNMGPSGVNVQPLSNTGPSGVNVQPLSNMGPSGVNVQPLSNMGPSGGNMQPLSNVAPYSAENTGKVSPYSGKGKKPPVQQQSENNVNSNSMNGDYMQSMDLFQQYQLPAYDMMQYDYPSSPDENMYMPISKGEMNAAIYGMKEKTTISPSEMGGYVHPLSMGYPMQPTFMPYGAGPGWGYGNPMVNVMHQGGNMAAPDMMPLSNASNAGMVSPLSNASNAGMVSPLSNASNAGMVSPLSNASNAGMVSPLSAMYPPPGFDGASNPYWAVGYPPMWSYSGEADQDQPVQTNTKGDYSERIEEAEEMDGLQESVPQSKKKTRKKKKKAIIRTIAPKPKKRTTYVSRPWINH</sequence>
<feature type="compositionally biased region" description="Polar residues" evidence="1">
    <location>
        <begin position="287"/>
        <end position="360"/>
    </location>
</feature>
<feature type="compositionally biased region" description="Basic and acidic residues" evidence="1">
    <location>
        <begin position="194"/>
        <end position="262"/>
    </location>
</feature>
<feature type="domain" description="LysM" evidence="2">
    <location>
        <begin position="1"/>
        <end position="42"/>
    </location>
</feature>
<gene>
    <name evidence="3" type="ORF">ACFQ2I_23680</name>
</gene>
<dbReference type="CDD" id="cd00118">
    <property type="entry name" value="LysM"/>
    <property type="match status" value="2"/>
</dbReference>
<feature type="domain" description="LysM" evidence="2">
    <location>
        <begin position="60"/>
        <end position="105"/>
    </location>
</feature>
<proteinExistence type="predicted"/>
<feature type="region of interest" description="Disordered" evidence="1">
    <location>
        <begin position="395"/>
        <end position="475"/>
    </location>
</feature>
<dbReference type="SUPFAM" id="SSF54106">
    <property type="entry name" value="LysM domain"/>
    <property type="match status" value="2"/>
</dbReference>
<name>A0ABW3HYD3_9BACL</name>
<dbReference type="Pfam" id="PF01476">
    <property type="entry name" value="LysM"/>
    <property type="match status" value="2"/>
</dbReference>
<accession>A0ABW3HYD3</accession>
<dbReference type="PANTHER" id="PTHR43907">
    <property type="entry name" value="SLEI FAMILY PROTEIN"/>
    <property type="match status" value="1"/>
</dbReference>
<comment type="caution">
    <text evidence="3">The sequence shown here is derived from an EMBL/GenBank/DDBJ whole genome shotgun (WGS) entry which is preliminary data.</text>
</comment>
<dbReference type="EMBL" id="JBHTJZ010000073">
    <property type="protein sequence ID" value="MFD0962347.1"/>
    <property type="molecule type" value="Genomic_DNA"/>
</dbReference>
<evidence type="ECO:0000313" key="3">
    <source>
        <dbReference type="EMBL" id="MFD0962347.1"/>
    </source>
</evidence>
<feature type="region of interest" description="Disordered" evidence="1">
    <location>
        <begin position="194"/>
        <end position="360"/>
    </location>
</feature>
<dbReference type="InterPro" id="IPR036779">
    <property type="entry name" value="LysM_dom_sf"/>
</dbReference>
<protein>
    <submittedName>
        <fullName evidence="3">LysM peptidoglycan-binding domain-containing protein</fullName>
    </submittedName>
</protein>
<dbReference type="Proteomes" id="UP001596989">
    <property type="component" value="Unassembled WGS sequence"/>
</dbReference>